<evidence type="ECO:0000313" key="3">
    <source>
        <dbReference type="Proteomes" id="UP000470213"/>
    </source>
</evidence>
<organism evidence="2 3">
    <name type="scientific">Alteromonas profundi</name>
    <dbReference type="NCBI Taxonomy" id="2696062"/>
    <lineage>
        <taxon>Bacteria</taxon>
        <taxon>Pseudomonadati</taxon>
        <taxon>Pseudomonadota</taxon>
        <taxon>Gammaproteobacteria</taxon>
        <taxon>Alteromonadales</taxon>
        <taxon>Alteromonadaceae</taxon>
        <taxon>Alteromonas/Salinimonas group</taxon>
        <taxon>Alteromonas</taxon>
    </lineage>
</organism>
<dbReference type="InterPro" id="IPR004119">
    <property type="entry name" value="EcKL"/>
</dbReference>
<proteinExistence type="predicted"/>
<evidence type="ECO:0000313" key="2">
    <source>
        <dbReference type="EMBL" id="NDV90029.1"/>
    </source>
</evidence>
<name>A0A7X5RJX8_9ALTE</name>
<protein>
    <submittedName>
        <fullName evidence="2">Phosphotransferase</fullName>
    </submittedName>
</protein>
<dbReference type="PANTHER" id="PTHR11012">
    <property type="entry name" value="PROTEIN KINASE-LIKE DOMAIN-CONTAINING"/>
    <property type="match status" value="1"/>
</dbReference>
<dbReference type="EMBL" id="JAAAWN010000002">
    <property type="protein sequence ID" value="NDV90029.1"/>
    <property type="molecule type" value="Genomic_DNA"/>
</dbReference>
<dbReference type="Gene3D" id="3.90.1200.10">
    <property type="match status" value="1"/>
</dbReference>
<evidence type="ECO:0000259" key="1">
    <source>
        <dbReference type="SMART" id="SM00587"/>
    </source>
</evidence>
<feature type="domain" description="CHK kinase-like" evidence="1">
    <location>
        <begin position="114"/>
        <end position="271"/>
    </location>
</feature>
<dbReference type="SUPFAM" id="SSF56112">
    <property type="entry name" value="Protein kinase-like (PK-like)"/>
    <property type="match status" value="1"/>
</dbReference>
<comment type="caution">
    <text evidence="2">The sequence shown here is derived from an EMBL/GenBank/DDBJ whole genome shotgun (WGS) entry which is preliminary data.</text>
</comment>
<dbReference type="InterPro" id="IPR011009">
    <property type="entry name" value="Kinase-like_dom_sf"/>
</dbReference>
<dbReference type="Proteomes" id="UP000470213">
    <property type="component" value="Unassembled WGS sequence"/>
</dbReference>
<sequence length="333" mass="37802">MISQVNPQFIAWVEQCCNQKVASTSLIQELWSGYGACFRACFGETKQAVVVKCAKPEARSTHPRGWHTKVSHARKCASFAIERDFYLNLQPLSNNHCFIPRCIATDSDGDNTLLVMEDLMHYGFSATASSLSVEHAQTVLKWLAAFHACFFQTNSDYVWRQGTYWHLATRQEELNVMADSPLKRKAAEIDEKLRNANYQTLVHGDAKVANFCFSENFARCAAIDFQYVGHGVGIKDVAYFLGSAINEAEQSRYRESLLTVYFNELERHLYAVKDIKSLSCRDIANVVQEWRALYPFACADFHRFLAGWSPSHWKINKELCAQTHIALSTLSAL</sequence>
<dbReference type="RefSeq" id="WP_163083619.1">
    <property type="nucleotide sequence ID" value="NZ_JAAAWN010000002.1"/>
</dbReference>
<dbReference type="PANTHER" id="PTHR11012:SF30">
    <property type="entry name" value="PROTEIN KINASE-LIKE DOMAIN-CONTAINING"/>
    <property type="match status" value="1"/>
</dbReference>
<accession>A0A7X5RJX8</accession>
<dbReference type="InterPro" id="IPR015897">
    <property type="entry name" value="CHK_kinase-like"/>
</dbReference>
<dbReference type="GO" id="GO:0016740">
    <property type="term" value="F:transferase activity"/>
    <property type="evidence" value="ECO:0007669"/>
    <property type="project" value="UniProtKB-KW"/>
</dbReference>
<keyword evidence="2" id="KW-0808">Transferase</keyword>
<keyword evidence="3" id="KW-1185">Reference proteome</keyword>
<dbReference type="SMART" id="SM00587">
    <property type="entry name" value="CHK"/>
    <property type="match status" value="1"/>
</dbReference>
<dbReference type="AlphaFoldDB" id="A0A7X5RJX8"/>
<gene>
    <name evidence="2" type="ORF">GTH32_02330</name>
</gene>
<dbReference type="Pfam" id="PF02958">
    <property type="entry name" value="EcKL"/>
    <property type="match status" value="2"/>
</dbReference>
<reference evidence="2 3" key="1">
    <citation type="submission" date="2020-01" db="EMBL/GenBank/DDBJ databases">
        <authorList>
            <person name="Chen J."/>
            <person name="Zhu S."/>
            <person name="Yang J."/>
        </authorList>
    </citation>
    <scope>NUCLEOTIDE SEQUENCE [LARGE SCALE GENOMIC DNA]</scope>
    <source>
        <strain evidence="2 3">345S023</strain>
    </source>
</reference>